<keyword evidence="2" id="KW-1133">Transmembrane helix</keyword>
<comment type="caution">
    <text evidence="3">The sequence shown here is derived from an EMBL/GenBank/DDBJ whole genome shotgun (WGS) entry which is preliminary data.</text>
</comment>
<feature type="transmembrane region" description="Helical" evidence="2">
    <location>
        <begin position="12"/>
        <end position="32"/>
    </location>
</feature>
<organism evidence="3 6">
    <name type="scientific">Adineta steineri</name>
    <dbReference type="NCBI Taxonomy" id="433720"/>
    <lineage>
        <taxon>Eukaryota</taxon>
        <taxon>Metazoa</taxon>
        <taxon>Spiralia</taxon>
        <taxon>Gnathifera</taxon>
        <taxon>Rotifera</taxon>
        <taxon>Eurotatoria</taxon>
        <taxon>Bdelloidea</taxon>
        <taxon>Adinetida</taxon>
        <taxon>Adinetidae</taxon>
        <taxon>Adineta</taxon>
    </lineage>
</organism>
<evidence type="ECO:0000313" key="5">
    <source>
        <dbReference type="Proteomes" id="UP000663832"/>
    </source>
</evidence>
<evidence type="ECO:0000313" key="3">
    <source>
        <dbReference type="EMBL" id="CAF0845895.1"/>
    </source>
</evidence>
<dbReference type="EMBL" id="CAJNOI010000023">
    <property type="protein sequence ID" value="CAF0845895.1"/>
    <property type="molecule type" value="Genomic_DNA"/>
</dbReference>
<dbReference type="Proteomes" id="UP000663877">
    <property type="component" value="Unassembled WGS sequence"/>
</dbReference>
<evidence type="ECO:0000313" key="6">
    <source>
        <dbReference type="Proteomes" id="UP000663877"/>
    </source>
</evidence>
<evidence type="ECO:0000256" key="1">
    <source>
        <dbReference type="SAM" id="Coils"/>
    </source>
</evidence>
<keyword evidence="2" id="KW-0472">Membrane</keyword>
<sequence length="242" mass="27451">MMIDILKLGTKIVITFILTNIQDIVILINFFLQSSEKGSLLKTDHVVLGQYLGFSTLLMLSLLGYTISYILPVKLFGFLGFLIIIFGLNGLVELIKNLRKQKKNTTEILQNEQVEFIQLESDDNIDLKENQSFCDDLKQIVKVSVVTIANGNDNIAIYVPIFVRSTSSQIIAYGLGFLFMVGVLCFICYCFIHFPPIFKFARKYAQFISPFVFIALGIYILIDSGCFPWLIKVIQTGKWTIT</sequence>
<feature type="transmembrane region" description="Helical" evidence="2">
    <location>
        <begin position="170"/>
        <end position="192"/>
    </location>
</feature>
<evidence type="ECO:0008006" key="7">
    <source>
        <dbReference type="Google" id="ProtNLM"/>
    </source>
</evidence>
<keyword evidence="2" id="KW-0812">Transmembrane</keyword>
<keyword evidence="5" id="KW-1185">Reference proteome</keyword>
<dbReference type="EMBL" id="CAJNOM010000294">
    <property type="protein sequence ID" value="CAF1328421.1"/>
    <property type="molecule type" value="Genomic_DNA"/>
</dbReference>
<feature type="coiled-coil region" evidence="1">
    <location>
        <begin position="88"/>
        <end position="115"/>
    </location>
</feature>
<name>A0A813VNI9_9BILA</name>
<feature type="transmembrane region" description="Helical" evidence="2">
    <location>
        <begin position="204"/>
        <end position="222"/>
    </location>
</feature>
<keyword evidence="1" id="KW-0175">Coiled coil</keyword>
<dbReference type="OrthoDB" id="3791566at2759"/>
<dbReference type="InterPro" id="IPR004676">
    <property type="entry name" value="Cd-R_transporter"/>
</dbReference>
<feature type="transmembrane region" description="Helical" evidence="2">
    <location>
        <begin position="52"/>
        <end position="71"/>
    </location>
</feature>
<gene>
    <name evidence="3" type="ORF">BJG266_LOCUS7571</name>
    <name evidence="4" type="ORF">QVE165_LOCUS32748</name>
</gene>
<evidence type="ECO:0000256" key="2">
    <source>
        <dbReference type="SAM" id="Phobius"/>
    </source>
</evidence>
<dbReference type="AlphaFoldDB" id="A0A813VNI9"/>
<dbReference type="Proteomes" id="UP000663832">
    <property type="component" value="Unassembled WGS sequence"/>
</dbReference>
<protein>
    <recommendedName>
        <fullName evidence="7">Cadmium resistance transporter</fullName>
    </recommendedName>
</protein>
<accession>A0A813VNI9</accession>
<reference evidence="3" key="1">
    <citation type="submission" date="2021-02" db="EMBL/GenBank/DDBJ databases">
        <authorList>
            <person name="Nowell W R."/>
        </authorList>
    </citation>
    <scope>NUCLEOTIDE SEQUENCE</scope>
</reference>
<evidence type="ECO:0000313" key="4">
    <source>
        <dbReference type="EMBL" id="CAF1328421.1"/>
    </source>
</evidence>
<proteinExistence type="predicted"/>
<feature type="transmembrane region" description="Helical" evidence="2">
    <location>
        <begin position="78"/>
        <end position="95"/>
    </location>
</feature>
<dbReference type="Pfam" id="PF03596">
    <property type="entry name" value="Cad"/>
    <property type="match status" value="1"/>
</dbReference>